<protein>
    <submittedName>
        <fullName evidence="1">Uncharacterized protein</fullName>
    </submittedName>
</protein>
<evidence type="ECO:0000313" key="2">
    <source>
        <dbReference type="Proteomes" id="UP000799424"/>
    </source>
</evidence>
<proteinExistence type="predicted"/>
<name>A0A6A6ZI42_9PLEO</name>
<organism evidence="1 2">
    <name type="scientific">Ophiobolus disseminans</name>
    <dbReference type="NCBI Taxonomy" id="1469910"/>
    <lineage>
        <taxon>Eukaryota</taxon>
        <taxon>Fungi</taxon>
        <taxon>Dikarya</taxon>
        <taxon>Ascomycota</taxon>
        <taxon>Pezizomycotina</taxon>
        <taxon>Dothideomycetes</taxon>
        <taxon>Pleosporomycetidae</taxon>
        <taxon>Pleosporales</taxon>
        <taxon>Pleosporineae</taxon>
        <taxon>Phaeosphaeriaceae</taxon>
        <taxon>Ophiobolus</taxon>
    </lineage>
</organism>
<dbReference type="AlphaFoldDB" id="A0A6A6ZI42"/>
<sequence>MSITNEDLKKLKAFPTIVNGFLSEHKLAFEAFKSRLKNTDQLFEVITAAITDLNDLEAPMELYEDYIGKLVDITEVKLQQKRCEQNDMLGNGKHTAHEVETTSQALQSYQTQLHAIHQAQLDVMPSLQVRMTPTRNLLDAAFKKAKTKNMRPLMGHWKTLTGDLYAKVTTYASDLSDLLEELDGRMAHATFYLMQVKYPRAKEFMEKEEVEE</sequence>
<reference evidence="1" key="1">
    <citation type="journal article" date="2020" name="Stud. Mycol.">
        <title>101 Dothideomycetes genomes: a test case for predicting lifestyles and emergence of pathogens.</title>
        <authorList>
            <person name="Haridas S."/>
            <person name="Albert R."/>
            <person name="Binder M."/>
            <person name="Bloem J."/>
            <person name="Labutti K."/>
            <person name="Salamov A."/>
            <person name="Andreopoulos B."/>
            <person name="Baker S."/>
            <person name="Barry K."/>
            <person name="Bills G."/>
            <person name="Bluhm B."/>
            <person name="Cannon C."/>
            <person name="Castanera R."/>
            <person name="Culley D."/>
            <person name="Daum C."/>
            <person name="Ezra D."/>
            <person name="Gonzalez J."/>
            <person name="Henrissat B."/>
            <person name="Kuo A."/>
            <person name="Liang C."/>
            <person name="Lipzen A."/>
            <person name="Lutzoni F."/>
            <person name="Magnuson J."/>
            <person name="Mondo S."/>
            <person name="Nolan M."/>
            <person name="Ohm R."/>
            <person name="Pangilinan J."/>
            <person name="Park H.-J."/>
            <person name="Ramirez L."/>
            <person name="Alfaro M."/>
            <person name="Sun H."/>
            <person name="Tritt A."/>
            <person name="Yoshinaga Y."/>
            <person name="Zwiers L.-H."/>
            <person name="Turgeon B."/>
            <person name="Goodwin S."/>
            <person name="Spatafora J."/>
            <person name="Crous P."/>
            <person name="Grigoriev I."/>
        </authorList>
    </citation>
    <scope>NUCLEOTIDE SEQUENCE</scope>
    <source>
        <strain evidence="1">CBS 113818</strain>
    </source>
</reference>
<evidence type="ECO:0000313" key="1">
    <source>
        <dbReference type="EMBL" id="KAF2820403.1"/>
    </source>
</evidence>
<dbReference type="EMBL" id="MU006241">
    <property type="protein sequence ID" value="KAF2820403.1"/>
    <property type="molecule type" value="Genomic_DNA"/>
</dbReference>
<dbReference type="Proteomes" id="UP000799424">
    <property type="component" value="Unassembled WGS sequence"/>
</dbReference>
<gene>
    <name evidence="1" type="ORF">CC86DRAFT_412274</name>
</gene>
<keyword evidence="2" id="KW-1185">Reference proteome</keyword>
<accession>A0A6A6ZI42</accession>